<sequence>MFSSKKTIKLNIDKFMNRRYIQDVLSNFRWRLLLSFMAILGWQSSSYGQEDSSKNPAEAALQSQIRNVKTPAAASLMKNIVYPMGNCTGLPEIKIPLYEVHSGEISCVLL</sequence>
<gene>
    <name evidence="1" type="ORF">A4V03_18375</name>
</gene>
<reference evidence="2" key="1">
    <citation type="submission" date="2016-04" db="EMBL/GenBank/DDBJ databases">
        <title>Complete Genome Sequences of Twelve Strains of a Stable Defined Moderately Diverse Mouse Microbiota 2 (sDMDMm2).</title>
        <authorList>
            <person name="Uchimura Y."/>
            <person name="Wyss M."/>
            <person name="Brugiroux S."/>
            <person name="Limenitakis J.P."/>
            <person name="Stecher B."/>
            <person name="McCoy K.D."/>
            <person name="Macpherson A.J."/>
        </authorList>
    </citation>
    <scope>NUCLEOTIDE SEQUENCE [LARGE SCALE GENOMIC DNA]</scope>
    <source>
        <strain evidence="2">I48</strain>
    </source>
</reference>
<evidence type="ECO:0000313" key="1">
    <source>
        <dbReference type="EMBL" id="ANU59285.1"/>
    </source>
</evidence>
<keyword evidence="2" id="KW-1185">Reference proteome</keyword>
<dbReference type="EMBL" id="CP015401">
    <property type="protein sequence ID" value="ANU59285.1"/>
    <property type="molecule type" value="Genomic_DNA"/>
</dbReference>
<dbReference type="KEGG" id="bcae:A4V03_18375"/>
<protein>
    <submittedName>
        <fullName evidence="1">Uncharacterized protein</fullName>
    </submittedName>
</protein>
<dbReference type="Proteomes" id="UP000092631">
    <property type="component" value="Chromosome"/>
</dbReference>
<evidence type="ECO:0000313" key="2">
    <source>
        <dbReference type="Proteomes" id="UP000092631"/>
    </source>
</evidence>
<accession>A0A1C7H3T5</accession>
<name>A0A1C7H3T5_9BACE</name>
<proteinExistence type="predicted"/>
<dbReference type="AlphaFoldDB" id="A0A1C7H3T5"/>
<organism evidence="1 2">
    <name type="scientific">Bacteroides caecimuris</name>
    <dbReference type="NCBI Taxonomy" id="1796613"/>
    <lineage>
        <taxon>Bacteria</taxon>
        <taxon>Pseudomonadati</taxon>
        <taxon>Bacteroidota</taxon>
        <taxon>Bacteroidia</taxon>
        <taxon>Bacteroidales</taxon>
        <taxon>Bacteroidaceae</taxon>
        <taxon>Bacteroides</taxon>
    </lineage>
</organism>